<dbReference type="Proteomes" id="UP000313359">
    <property type="component" value="Unassembled WGS sequence"/>
</dbReference>
<reference evidence="1" key="1">
    <citation type="journal article" date="2018" name="Genome Biol. Evol.">
        <title>Genomics and development of Lentinus tigrinus, a white-rot wood-decaying mushroom with dimorphic fruiting bodies.</title>
        <authorList>
            <person name="Wu B."/>
            <person name="Xu Z."/>
            <person name="Knudson A."/>
            <person name="Carlson A."/>
            <person name="Chen N."/>
            <person name="Kovaka S."/>
            <person name="LaButti K."/>
            <person name="Lipzen A."/>
            <person name="Pennachio C."/>
            <person name="Riley R."/>
            <person name="Schakwitz W."/>
            <person name="Umezawa K."/>
            <person name="Ohm R.A."/>
            <person name="Grigoriev I.V."/>
            <person name="Nagy L.G."/>
            <person name="Gibbons J."/>
            <person name="Hibbett D."/>
        </authorList>
    </citation>
    <scope>NUCLEOTIDE SEQUENCE [LARGE SCALE GENOMIC DNA]</scope>
    <source>
        <strain evidence="1">ALCF2SS1-6</strain>
    </source>
</reference>
<evidence type="ECO:0000313" key="2">
    <source>
        <dbReference type="Proteomes" id="UP000313359"/>
    </source>
</evidence>
<evidence type="ECO:0000313" key="1">
    <source>
        <dbReference type="EMBL" id="RPD54609.1"/>
    </source>
</evidence>
<gene>
    <name evidence="1" type="ORF">L227DRAFT_580430</name>
</gene>
<name>A0A5C2RUF9_9APHY</name>
<accession>A0A5C2RUF9</accession>
<proteinExistence type="predicted"/>
<sequence length="79" mass="8789">MDASAFLERILGVTGLVQKIKYHVRSDLRANIENTPTPTCPYQRNPAICGSNQRISGSQFWKRPCSDVLADASETLTCF</sequence>
<dbReference type="EMBL" id="ML122304">
    <property type="protein sequence ID" value="RPD54609.1"/>
    <property type="molecule type" value="Genomic_DNA"/>
</dbReference>
<organism evidence="1 2">
    <name type="scientific">Lentinus tigrinus ALCF2SS1-6</name>
    <dbReference type="NCBI Taxonomy" id="1328759"/>
    <lineage>
        <taxon>Eukaryota</taxon>
        <taxon>Fungi</taxon>
        <taxon>Dikarya</taxon>
        <taxon>Basidiomycota</taxon>
        <taxon>Agaricomycotina</taxon>
        <taxon>Agaricomycetes</taxon>
        <taxon>Polyporales</taxon>
        <taxon>Polyporaceae</taxon>
        <taxon>Lentinus</taxon>
    </lineage>
</organism>
<keyword evidence="2" id="KW-1185">Reference proteome</keyword>
<dbReference type="AlphaFoldDB" id="A0A5C2RUF9"/>
<protein>
    <submittedName>
        <fullName evidence="1">Uncharacterized protein</fullName>
    </submittedName>
</protein>